<dbReference type="AlphaFoldDB" id="A0AA38HWF2"/>
<dbReference type="EMBL" id="JALNTZ010000007">
    <property type="protein sequence ID" value="KAJ3644629.1"/>
    <property type="molecule type" value="Genomic_DNA"/>
</dbReference>
<protein>
    <submittedName>
        <fullName evidence="1">Uncharacterized protein</fullName>
    </submittedName>
</protein>
<accession>A0AA38HWF2</accession>
<evidence type="ECO:0000313" key="2">
    <source>
        <dbReference type="Proteomes" id="UP001168821"/>
    </source>
</evidence>
<keyword evidence="2" id="KW-1185">Reference proteome</keyword>
<name>A0AA38HWF2_9CUCU</name>
<evidence type="ECO:0000313" key="1">
    <source>
        <dbReference type="EMBL" id="KAJ3644629.1"/>
    </source>
</evidence>
<organism evidence="1 2">
    <name type="scientific">Zophobas morio</name>
    <dbReference type="NCBI Taxonomy" id="2755281"/>
    <lineage>
        <taxon>Eukaryota</taxon>
        <taxon>Metazoa</taxon>
        <taxon>Ecdysozoa</taxon>
        <taxon>Arthropoda</taxon>
        <taxon>Hexapoda</taxon>
        <taxon>Insecta</taxon>
        <taxon>Pterygota</taxon>
        <taxon>Neoptera</taxon>
        <taxon>Endopterygota</taxon>
        <taxon>Coleoptera</taxon>
        <taxon>Polyphaga</taxon>
        <taxon>Cucujiformia</taxon>
        <taxon>Tenebrionidae</taxon>
        <taxon>Zophobas</taxon>
    </lineage>
</organism>
<reference evidence="1" key="1">
    <citation type="journal article" date="2023" name="G3 (Bethesda)">
        <title>Whole genome assemblies of Zophobas morio and Tenebrio molitor.</title>
        <authorList>
            <person name="Kaur S."/>
            <person name="Stinson S.A."/>
            <person name="diCenzo G.C."/>
        </authorList>
    </citation>
    <scope>NUCLEOTIDE SEQUENCE</scope>
    <source>
        <strain evidence="1">QUZm001</strain>
    </source>
</reference>
<dbReference type="Proteomes" id="UP001168821">
    <property type="component" value="Unassembled WGS sequence"/>
</dbReference>
<gene>
    <name evidence="1" type="ORF">Zmor_022346</name>
</gene>
<proteinExistence type="predicted"/>
<sequence>MVDKYLRRQLIFCAVFGPEGESRGPKRGSNLSRVAIRDGHCDKLTHDGELCASSSFVRVQSHANVLSLWADRFCLPSPTKAVQILQGQNL</sequence>
<comment type="caution">
    <text evidence="1">The sequence shown here is derived from an EMBL/GenBank/DDBJ whole genome shotgun (WGS) entry which is preliminary data.</text>
</comment>